<evidence type="ECO:0000313" key="2">
    <source>
        <dbReference type="EMBL" id="MBC2398992.1"/>
    </source>
</evidence>
<dbReference type="Proteomes" id="UP000563151">
    <property type="component" value="Unassembled WGS sequence"/>
</dbReference>
<sequence>MHEYFILTFRNTLEAIQCENFLKEKDISLVIMPTPTSITKSCGISVKVHSEYIKKIEQFKDEGKIKIKNIYICKESKYNLVV</sequence>
<name>A0A923EBV8_CLOTT</name>
<gene>
    <name evidence="2" type="ORF">HGG79_14595</name>
</gene>
<dbReference type="AlphaFoldDB" id="A0A923EBV8"/>
<comment type="caution">
    <text evidence="2">The sequence shown here is derived from an EMBL/GenBank/DDBJ whole genome shotgun (WGS) entry which is preliminary data.</text>
</comment>
<evidence type="ECO:0000259" key="1">
    <source>
        <dbReference type="Pfam" id="PF11823"/>
    </source>
</evidence>
<evidence type="ECO:0000313" key="3">
    <source>
        <dbReference type="Proteomes" id="UP000563151"/>
    </source>
</evidence>
<feature type="domain" description="Putative Se/S carrier protein-like" evidence="1">
    <location>
        <begin position="4"/>
        <end position="71"/>
    </location>
</feature>
<dbReference type="InterPro" id="IPR021778">
    <property type="entry name" value="Se/S_carrier-like"/>
</dbReference>
<keyword evidence="3" id="KW-1185">Reference proteome</keyword>
<organism evidence="2 3">
    <name type="scientific">Clostridium tetanomorphum</name>
    <dbReference type="NCBI Taxonomy" id="1553"/>
    <lineage>
        <taxon>Bacteria</taxon>
        <taxon>Bacillati</taxon>
        <taxon>Bacillota</taxon>
        <taxon>Clostridia</taxon>
        <taxon>Eubacteriales</taxon>
        <taxon>Clostridiaceae</taxon>
        <taxon>Clostridium</taxon>
    </lineage>
</organism>
<accession>A0A923EBV8</accession>
<dbReference type="EMBL" id="JAAZWO010000020">
    <property type="protein sequence ID" value="MBC2398992.1"/>
    <property type="molecule type" value="Genomic_DNA"/>
</dbReference>
<dbReference type="RefSeq" id="WP_035151806.1">
    <property type="nucleotide sequence ID" value="NZ_JAAZWO010000020.1"/>
</dbReference>
<reference evidence="2 3" key="1">
    <citation type="submission" date="2020-04" db="EMBL/GenBank/DDBJ databases">
        <title>Genomic insights into acetone-butanol-ethanol (ABE) fermentation by sequencing solventogenic clostridia strains.</title>
        <authorList>
            <person name="Brown S."/>
        </authorList>
    </citation>
    <scope>NUCLEOTIDE SEQUENCE [LARGE SCALE GENOMIC DNA]</scope>
    <source>
        <strain evidence="2 3">DJ011</strain>
    </source>
</reference>
<proteinExistence type="predicted"/>
<protein>
    <submittedName>
        <fullName evidence="2">DUF3343 domain-containing protein</fullName>
    </submittedName>
</protein>
<dbReference type="Pfam" id="PF11823">
    <property type="entry name" value="Se_S_carrier"/>
    <property type="match status" value="1"/>
</dbReference>